<accession>A0A2G9ZFF4</accession>
<dbReference type="AlphaFoldDB" id="A0A2G9ZFF4"/>
<evidence type="ECO:0000313" key="4">
    <source>
        <dbReference type="Proteomes" id="UP000230447"/>
    </source>
</evidence>
<dbReference type="Proteomes" id="UP000230447">
    <property type="component" value="Unassembled WGS sequence"/>
</dbReference>
<organism evidence="3 4">
    <name type="scientific">bacterium (Candidatus Gribaldobacteria) CG23_combo_of_CG06-09_8_20_14_all_37_87_8</name>
    <dbReference type="NCBI Taxonomy" id="2014278"/>
    <lineage>
        <taxon>Bacteria</taxon>
        <taxon>Candidatus Gribaldobacteria</taxon>
    </lineage>
</organism>
<dbReference type="CDD" id="cd04647">
    <property type="entry name" value="LbH_MAT_like"/>
    <property type="match status" value="1"/>
</dbReference>
<dbReference type="Pfam" id="PF00132">
    <property type="entry name" value="Hexapep"/>
    <property type="match status" value="1"/>
</dbReference>
<evidence type="ECO:0000256" key="2">
    <source>
        <dbReference type="ARBA" id="ARBA00022737"/>
    </source>
</evidence>
<protein>
    <submittedName>
        <fullName evidence="3">Acetyltransferase</fullName>
    </submittedName>
</protein>
<dbReference type="PANTHER" id="PTHR23416:SF78">
    <property type="entry name" value="LIPOPOLYSACCHARIDE BIOSYNTHESIS O-ACETYL TRANSFERASE WBBJ-RELATED"/>
    <property type="match status" value="1"/>
</dbReference>
<keyword evidence="2" id="KW-0677">Repeat</keyword>
<dbReference type="InterPro" id="IPR018357">
    <property type="entry name" value="Hexapep_transf_CS"/>
</dbReference>
<dbReference type="EMBL" id="PCSB01000029">
    <property type="protein sequence ID" value="PIP31841.1"/>
    <property type="molecule type" value="Genomic_DNA"/>
</dbReference>
<dbReference type="PROSITE" id="PS00101">
    <property type="entry name" value="HEXAPEP_TRANSFERASES"/>
    <property type="match status" value="1"/>
</dbReference>
<reference evidence="3 4" key="1">
    <citation type="submission" date="2017-09" db="EMBL/GenBank/DDBJ databases">
        <title>Depth-based differentiation of microbial function through sediment-hosted aquifers and enrichment of novel symbionts in the deep terrestrial subsurface.</title>
        <authorList>
            <person name="Probst A.J."/>
            <person name="Ladd B."/>
            <person name="Jarett J.K."/>
            <person name="Geller-Mcgrath D.E."/>
            <person name="Sieber C.M."/>
            <person name="Emerson J.B."/>
            <person name="Anantharaman K."/>
            <person name="Thomas B.C."/>
            <person name="Malmstrom R."/>
            <person name="Stieglmeier M."/>
            <person name="Klingl A."/>
            <person name="Woyke T."/>
            <person name="Ryan C.M."/>
            <person name="Banfield J.F."/>
        </authorList>
    </citation>
    <scope>NUCLEOTIDE SEQUENCE [LARGE SCALE GENOMIC DNA]</scope>
    <source>
        <strain evidence="3">CG23_combo_of_CG06-09_8_20_14_all_37_87_8</strain>
    </source>
</reference>
<sequence>MRDWIFSIYTKLIARKFGRFGKDSFIHPILNMECPENIYIGENVIIGSFCCLMTVCLPRRPKPFLEIGNGVSLGAYSTVSAAQKIIIGDNVMTSQRVMIVDHLHDYSDIKEKNYNKITEGEEIAIEEKCFIGANVVVLPGVKIGSHSVIGANAVVSRDIPPYSIAAGVPAKVIKKYDFKLNKWVSVRKL</sequence>
<evidence type="ECO:0000313" key="3">
    <source>
        <dbReference type="EMBL" id="PIP31841.1"/>
    </source>
</evidence>
<dbReference type="Gene3D" id="2.160.10.10">
    <property type="entry name" value="Hexapeptide repeat proteins"/>
    <property type="match status" value="1"/>
</dbReference>
<dbReference type="PANTHER" id="PTHR23416">
    <property type="entry name" value="SIALIC ACID SYNTHASE-RELATED"/>
    <property type="match status" value="1"/>
</dbReference>
<dbReference type="InterPro" id="IPR051159">
    <property type="entry name" value="Hexapeptide_acetyltransf"/>
</dbReference>
<name>A0A2G9ZFF4_9BACT</name>
<dbReference type="SUPFAM" id="SSF51161">
    <property type="entry name" value="Trimeric LpxA-like enzymes"/>
    <property type="match status" value="1"/>
</dbReference>
<keyword evidence="1 3" id="KW-0808">Transferase</keyword>
<dbReference type="InterPro" id="IPR011004">
    <property type="entry name" value="Trimer_LpxA-like_sf"/>
</dbReference>
<proteinExistence type="predicted"/>
<gene>
    <name evidence="3" type="ORF">COX24_01445</name>
</gene>
<dbReference type="GO" id="GO:0016740">
    <property type="term" value="F:transferase activity"/>
    <property type="evidence" value="ECO:0007669"/>
    <property type="project" value="UniProtKB-KW"/>
</dbReference>
<dbReference type="InterPro" id="IPR001451">
    <property type="entry name" value="Hexapep"/>
</dbReference>
<evidence type="ECO:0000256" key="1">
    <source>
        <dbReference type="ARBA" id="ARBA00022679"/>
    </source>
</evidence>
<comment type="caution">
    <text evidence="3">The sequence shown here is derived from an EMBL/GenBank/DDBJ whole genome shotgun (WGS) entry which is preliminary data.</text>
</comment>